<protein>
    <recommendedName>
        <fullName evidence="5">Variable surface protein</fullName>
    </recommendedName>
</protein>
<feature type="compositionally biased region" description="Basic and acidic residues" evidence="1">
    <location>
        <begin position="345"/>
        <end position="354"/>
    </location>
</feature>
<dbReference type="EMBL" id="BDQF01000557">
    <property type="protein sequence ID" value="GAW84648.1"/>
    <property type="molecule type" value="Genomic_DNA"/>
</dbReference>
<keyword evidence="4" id="KW-1185">Reference proteome</keyword>
<keyword evidence="2" id="KW-0812">Transmembrane</keyword>
<reference evidence="4" key="1">
    <citation type="submission" date="2017-04" db="EMBL/GenBank/DDBJ databases">
        <title>Plasmodium gonderi genome.</title>
        <authorList>
            <person name="Arisue N."/>
            <person name="Honma H."/>
            <person name="Kawai S."/>
            <person name="Tougan T."/>
            <person name="Tanabe K."/>
            <person name="Horii T."/>
        </authorList>
    </citation>
    <scope>NUCLEOTIDE SEQUENCE [LARGE SCALE GENOMIC DNA]</scope>
    <source>
        <strain evidence="4">ATCC 30045</strain>
    </source>
</reference>
<keyword evidence="2" id="KW-1133">Transmembrane helix</keyword>
<feature type="region of interest" description="Disordered" evidence="1">
    <location>
        <begin position="317"/>
        <end position="354"/>
    </location>
</feature>
<feature type="compositionally biased region" description="Basic and acidic residues" evidence="1">
    <location>
        <begin position="237"/>
        <end position="246"/>
    </location>
</feature>
<name>A0A1Y1JT81_PLAGO</name>
<dbReference type="RefSeq" id="XP_028547237.1">
    <property type="nucleotide sequence ID" value="XM_028691436.1"/>
</dbReference>
<feature type="transmembrane region" description="Helical" evidence="2">
    <location>
        <begin position="402"/>
        <end position="423"/>
    </location>
</feature>
<sequence>MGNIKISFYEGSSALDQSKCMDKYVGIITYIKEEIKKKGYGNSVYCEELNIYINQGIDELKGCVLGGFLFHNLNDSHEIKSLKEICNKHSESTSNPSSHKKGTTQLKREEEDSLEQSKDGKQENQLPKAGGVLKQKNYEPPKKTRISEGHTSVEHGENHVGVEESKLKIVLPQEQQDTELDANTKGETREEKSAEVIQHRDRAEFGDKWTQTTRASDSQETDELDTGKNKPPSQCNFEEKSDEARTSKANVCERGSLNCGPKVHNYIVLGANPFQAHGDKTDREENGYNKLLSTELCTDATDSDKIGSSEYAALEASNSAMPHRDEHRNQETDSPQVVHHQPKTHKLEGNGHKNIKDQCSVPYSEVNSDQEKGRVTGTVPKDIPIVITAPNESNGGNEGIPYNIYILIILVPLAIILLIMFLIKVGQYFLCYKYYNYLLNA</sequence>
<evidence type="ECO:0000313" key="3">
    <source>
        <dbReference type="EMBL" id="GAW84648.1"/>
    </source>
</evidence>
<feature type="compositionally biased region" description="Basic and acidic residues" evidence="1">
    <location>
        <begin position="136"/>
        <end position="167"/>
    </location>
</feature>
<feature type="compositionally biased region" description="Polar residues" evidence="1">
    <location>
        <begin position="209"/>
        <end position="218"/>
    </location>
</feature>
<evidence type="ECO:0008006" key="5">
    <source>
        <dbReference type="Google" id="ProtNLM"/>
    </source>
</evidence>
<gene>
    <name evidence="3" type="ORF">PGO_004190</name>
</gene>
<dbReference type="Proteomes" id="UP000195521">
    <property type="component" value="Unassembled WGS sequence"/>
</dbReference>
<evidence type="ECO:0000313" key="4">
    <source>
        <dbReference type="Proteomes" id="UP000195521"/>
    </source>
</evidence>
<feature type="compositionally biased region" description="Basic and acidic residues" evidence="1">
    <location>
        <begin position="106"/>
        <end position="122"/>
    </location>
</feature>
<feature type="compositionally biased region" description="Basic and acidic residues" evidence="1">
    <location>
        <begin position="322"/>
        <end position="331"/>
    </location>
</feature>
<dbReference type="AlphaFoldDB" id="A0A1Y1JT81"/>
<feature type="compositionally biased region" description="Basic and acidic residues" evidence="1">
    <location>
        <begin position="182"/>
        <end position="207"/>
    </location>
</feature>
<proteinExistence type="predicted"/>
<keyword evidence="2" id="KW-0472">Membrane</keyword>
<feature type="region of interest" description="Disordered" evidence="1">
    <location>
        <begin position="89"/>
        <end position="247"/>
    </location>
</feature>
<accession>A0A1Y1JT81</accession>
<evidence type="ECO:0000256" key="2">
    <source>
        <dbReference type="SAM" id="Phobius"/>
    </source>
</evidence>
<organism evidence="3 4">
    <name type="scientific">Plasmodium gonderi</name>
    <dbReference type="NCBI Taxonomy" id="77519"/>
    <lineage>
        <taxon>Eukaryota</taxon>
        <taxon>Sar</taxon>
        <taxon>Alveolata</taxon>
        <taxon>Apicomplexa</taxon>
        <taxon>Aconoidasida</taxon>
        <taxon>Haemosporida</taxon>
        <taxon>Plasmodiidae</taxon>
        <taxon>Plasmodium</taxon>
        <taxon>Plasmodium (Plasmodium)</taxon>
    </lineage>
</organism>
<dbReference type="GeneID" id="39745456"/>
<comment type="caution">
    <text evidence="3">The sequence shown here is derived from an EMBL/GenBank/DDBJ whole genome shotgun (WGS) entry which is preliminary data.</text>
</comment>
<evidence type="ECO:0000256" key="1">
    <source>
        <dbReference type="SAM" id="MobiDB-lite"/>
    </source>
</evidence>